<keyword evidence="3" id="KW-1185">Reference proteome</keyword>
<sequence>MVFALHTSHNMAVMIQIFNLDPLVLNRNALLTMGRSGSGAWTESMCLSEFETVTTGNPNANDTTADPQAAPAKSQTLKVTAP</sequence>
<comment type="caution">
    <text evidence="2">The sequence shown here is derived from an EMBL/GenBank/DDBJ whole genome shotgun (WGS) entry which is preliminary data.</text>
</comment>
<protein>
    <submittedName>
        <fullName evidence="2">Uncharacterized protein</fullName>
    </submittedName>
</protein>
<dbReference type="Proteomes" id="UP000634455">
    <property type="component" value="Unassembled WGS sequence"/>
</dbReference>
<dbReference type="EMBL" id="BMZF01000007">
    <property type="protein sequence ID" value="GHA57092.1"/>
    <property type="molecule type" value="Genomic_DNA"/>
</dbReference>
<evidence type="ECO:0000313" key="3">
    <source>
        <dbReference type="Proteomes" id="UP000634455"/>
    </source>
</evidence>
<evidence type="ECO:0000256" key="1">
    <source>
        <dbReference type="SAM" id="MobiDB-lite"/>
    </source>
</evidence>
<accession>A0ABQ3D512</accession>
<reference evidence="3" key="1">
    <citation type="journal article" date="2019" name="Int. J. Syst. Evol. Microbiol.">
        <title>The Global Catalogue of Microorganisms (GCM) 10K type strain sequencing project: providing services to taxonomists for standard genome sequencing and annotation.</title>
        <authorList>
            <consortium name="The Broad Institute Genomics Platform"/>
            <consortium name="The Broad Institute Genome Sequencing Center for Infectious Disease"/>
            <person name="Wu L."/>
            <person name="Ma J."/>
        </authorList>
    </citation>
    <scope>NUCLEOTIDE SEQUENCE [LARGE SCALE GENOMIC DNA]</scope>
    <source>
        <strain evidence="3">KCTC 32465</strain>
    </source>
</reference>
<dbReference type="RefSeq" id="WP_189641059.1">
    <property type="nucleotide sequence ID" value="NZ_BMZF01000007.1"/>
</dbReference>
<gene>
    <name evidence="2" type="ORF">GCM10008927_23450</name>
</gene>
<organism evidence="2 3">
    <name type="scientific">Paramylibacter ulvae</name>
    <dbReference type="NCBI Taxonomy" id="1651968"/>
    <lineage>
        <taxon>Bacteria</taxon>
        <taxon>Pseudomonadati</taxon>
        <taxon>Pseudomonadota</taxon>
        <taxon>Alphaproteobacteria</taxon>
        <taxon>Rhodobacterales</taxon>
        <taxon>Paracoccaceae</taxon>
        <taxon>Paramylibacter</taxon>
    </lineage>
</organism>
<name>A0ABQ3D512_9RHOB</name>
<evidence type="ECO:0000313" key="2">
    <source>
        <dbReference type="EMBL" id="GHA57092.1"/>
    </source>
</evidence>
<feature type="region of interest" description="Disordered" evidence="1">
    <location>
        <begin position="56"/>
        <end position="82"/>
    </location>
</feature>
<proteinExistence type="predicted"/>
<feature type="compositionally biased region" description="Polar residues" evidence="1">
    <location>
        <begin position="73"/>
        <end position="82"/>
    </location>
</feature>
<feature type="compositionally biased region" description="Polar residues" evidence="1">
    <location>
        <begin position="56"/>
        <end position="66"/>
    </location>
</feature>